<protein>
    <recommendedName>
        <fullName evidence="4">Helix-turn-helix domain-containing protein</fullName>
    </recommendedName>
</protein>
<dbReference type="EMBL" id="BOOI01000048">
    <property type="protein sequence ID" value="GIH86655.1"/>
    <property type="molecule type" value="Genomic_DNA"/>
</dbReference>
<proteinExistence type="predicted"/>
<evidence type="ECO:0008006" key="4">
    <source>
        <dbReference type="Google" id="ProtNLM"/>
    </source>
</evidence>
<organism evidence="2 3">
    <name type="scientific">Planobispora rosea</name>
    <dbReference type="NCBI Taxonomy" id="35762"/>
    <lineage>
        <taxon>Bacteria</taxon>
        <taxon>Bacillati</taxon>
        <taxon>Actinomycetota</taxon>
        <taxon>Actinomycetes</taxon>
        <taxon>Streptosporangiales</taxon>
        <taxon>Streptosporangiaceae</taxon>
        <taxon>Planobispora</taxon>
    </lineage>
</organism>
<accession>A0A8J3S4I2</accession>
<evidence type="ECO:0000313" key="3">
    <source>
        <dbReference type="Proteomes" id="UP000655044"/>
    </source>
</evidence>
<evidence type="ECO:0000313" key="2">
    <source>
        <dbReference type="EMBL" id="GIH86655.1"/>
    </source>
</evidence>
<dbReference type="SUPFAM" id="SSF46955">
    <property type="entry name" value="Putative DNA-binding domain"/>
    <property type="match status" value="1"/>
</dbReference>
<evidence type="ECO:0000256" key="1">
    <source>
        <dbReference type="SAM" id="MobiDB-lite"/>
    </source>
</evidence>
<reference evidence="2" key="1">
    <citation type="submission" date="2021-01" db="EMBL/GenBank/DDBJ databases">
        <title>Whole genome shotgun sequence of Planobispora rosea NBRC 15558.</title>
        <authorList>
            <person name="Komaki H."/>
            <person name="Tamura T."/>
        </authorList>
    </citation>
    <scope>NUCLEOTIDE SEQUENCE</scope>
    <source>
        <strain evidence="2">NBRC 15558</strain>
    </source>
</reference>
<gene>
    <name evidence="2" type="ORF">Pro02_50630</name>
</gene>
<dbReference type="Proteomes" id="UP000655044">
    <property type="component" value="Unassembled WGS sequence"/>
</dbReference>
<comment type="caution">
    <text evidence="2">The sequence shown here is derived from an EMBL/GenBank/DDBJ whole genome shotgun (WGS) entry which is preliminary data.</text>
</comment>
<dbReference type="AlphaFoldDB" id="A0A8J3S4I2"/>
<sequence length="95" mass="10649">MHKPSKARTISPSGGEVALSPQAKSQVEMLIREGRRYLDGEALAAWYGVSRATVAWWRHTGYGPLGVRCGRHVRYPIENVIAFDEQLRAQAEAER</sequence>
<name>A0A8J3S4I2_PLARO</name>
<feature type="region of interest" description="Disordered" evidence="1">
    <location>
        <begin position="1"/>
        <end position="22"/>
    </location>
</feature>
<keyword evidence="3" id="KW-1185">Reference proteome</keyword>
<dbReference type="InterPro" id="IPR009061">
    <property type="entry name" value="DNA-bd_dom_put_sf"/>
</dbReference>